<keyword evidence="2" id="KW-1185">Reference proteome</keyword>
<evidence type="ECO:0000313" key="1">
    <source>
        <dbReference type="EMBL" id="ANZ42830.1"/>
    </source>
</evidence>
<evidence type="ECO:0008006" key="3">
    <source>
        <dbReference type="Google" id="ProtNLM"/>
    </source>
</evidence>
<dbReference type="Proteomes" id="UP000093053">
    <property type="component" value="Chromosome"/>
</dbReference>
<proteinExistence type="predicted"/>
<accession>A0A1B2HYK2</accession>
<name>A0A1B2HYK2_9PSEU</name>
<dbReference type="AlphaFoldDB" id="A0A1B2HYK2"/>
<organism evidence="1 2">
    <name type="scientific">Lentzea guizhouensis</name>
    <dbReference type="NCBI Taxonomy" id="1586287"/>
    <lineage>
        <taxon>Bacteria</taxon>
        <taxon>Bacillati</taxon>
        <taxon>Actinomycetota</taxon>
        <taxon>Actinomycetes</taxon>
        <taxon>Pseudonocardiales</taxon>
        <taxon>Pseudonocardiaceae</taxon>
        <taxon>Lentzea</taxon>
    </lineage>
</organism>
<reference evidence="1 2" key="1">
    <citation type="submission" date="2016-07" db="EMBL/GenBank/DDBJ databases">
        <title>Complete genome sequence of the Lentzea guizhouensis DHS C013.</title>
        <authorList>
            <person name="Cao C."/>
        </authorList>
    </citation>
    <scope>NUCLEOTIDE SEQUENCE [LARGE SCALE GENOMIC DNA]</scope>
    <source>
        <strain evidence="1 2">DHS C013</strain>
    </source>
</reference>
<evidence type="ECO:0000313" key="2">
    <source>
        <dbReference type="Proteomes" id="UP000093053"/>
    </source>
</evidence>
<protein>
    <recommendedName>
        <fullName evidence="3">ESX-1 secretion-associated protein</fullName>
    </recommendedName>
</protein>
<sequence length="111" mass="12201">MVEGQSVAGRITVNPEWLEKYADRIDGTTDDLRRVRDAMKVSPLRPESFGEIGRTLGTAQGYARAAELLNSQLARACDTLDAAAKGLHAVAQHHGYNEEEAEHGLKKADRR</sequence>
<gene>
    <name evidence="1" type="ORF">BBK82_17735</name>
</gene>
<dbReference type="KEGG" id="led:BBK82_17735"/>
<dbReference type="EMBL" id="CP016793">
    <property type="protein sequence ID" value="ANZ42830.1"/>
    <property type="molecule type" value="Genomic_DNA"/>
</dbReference>
<dbReference type="OrthoDB" id="3686897at2"/>